<evidence type="ECO:0000256" key="6">
    <source>
        <dbReference type="ARBA" id="ARBA00022989"/>
    </source>
</evidence>
<dbReference type="Pfam" id="PF09360">
    <property type="entry name" value="zf-CDGSH"/>
    <property type="match status" value="1"/>
</dbReference>
<dbReference type="GO" id="GO:0005741">
    <property type="term" value="C:mitochondrial outer membrane"/>
    <property type="evidence" value="ECO:0007669"/>
    <property type="project" value="TreeGrafter"/>
</dbReference>
<dbReference type="PANTHER" id="PTHR13680:SF5">
    <property type="entry name" value="CDGSH IRON-SULFUR DOMAIN-CONTAINING PROTEIN 1"/>
    <property type="match status" value="1"/>
</dbReference>
<keyword evidence="13" id="KW-1185">Reference proteome</keyword>
<feature type="domain" description="Iron-binding zinc finger CDGSH type" evidence="11">
    <location>
        <begin position="79"/>
        <end position="117"/>
    </location>
</feature>
<evidence type="ECO:0000256" key="10">
    <source>
        <dbReference type="RuleBase" id="RU369084"/>
    </source>
</evidence>
<protein>
    <recommendedName>
        <fullName evidence="10">CDGSH iron-sulfur domain-containing protein 2 homologue</fullName>
    </recommendedName>
</protein>
<dbReference type="GO" id="GO:0005789">
    <property type="term" value="C:endoplasmic reticulum membrane"/>
    <property type="evidence" value="ECO:0007669"/>
    <property type="project" value="UniProtKB-SubCell"/>
</dbReference>
<evidence type="ECO:0000313" key="13">
    <source>
        <dbReference type="Proteomes" id="UP000625711"/>
    </source>
</evidence>
<reference evidence="12" key="1">
    <citation type="submission" date="2020-08" db="EMBL/GenBank/DDBJ databases">
        <title>Genome sequencing and assembly of the red palm weevil Rhynchophorus ferrugineus.</title>
        <authorList>
            <person name="Dias G.B."/>
            <person name="Bergman C.M."/>
            <person name="Manee M."/>
        </authorList>
    </citation>
    <scope>NUCLEOTIDE SEQUENCE</scope>
    <source>
        <strain evidence="12">AA-2017</strain>
        <tissue evidence="12">Whole larva</tissue>
    </source>
</reference>
<evidence type="ECO:0000256" key="3">
    <source>
        <dbReference type="ARBA" id="ARBA00022692"/>
    </source>
</evidence>
<evidence type="ECO:0000256" key="1">
    <source>
        <dbReference type="ARBA" id="ARBA00004389"/>
    </source>
</evidence>
<keyword evidence="8 10" id="KW-0411">Iron-sulfur</keyword>
<dbReference type="InterPro" id="IPR042216">
    <property type="entry name" value="MitoNEET_CISD"/>
</dbReference>
<dbReference type="FunFam" id="3.40.5.90:FF:000001">
    <property type="entry name" value="CDGSH iron-sulfur domain-containing protein 1"/>
    <property type="match status" value="1"/>
</dbReference>
<accession>A0A834M2Q6</accession>
<gene>
    <name evidence="12" type="ORF">GWI33_021100</name>
</gene>
<dbReference type="EMBL" id="JAACXV010014612">
    <property type="protein sequence ID" value="KAF7265441.1"/>
    <property type="molecule type" value="Genomic_DNA"/>
</dbReference>
<dbReference type="SMART" id="SM00704">
    <property type="entry name" value="ZnF_CDGSH"/>
    <property type="match status" value="1"/>
</dbReference>
<dbReference type="GO" id="GO:0046872">
    <property type="term" value="F:metal ion binding"/>
    <property type="evidence" value="ECO:0007669"/>
    <property type="project" value="UniProtKB-UniRule"/>
</dbReference>
<evidence type="ECO:0000256" key="4">
    <source>
        <dbReference type="ARBA" id="ARBA00022714"/>
    </source>
</evidence>
<dbReference type="Pfam" id="PF10660">
    <property type="entry name" value="MitoNEET_N"/>
    <property type="match status" value="1"/>
</dbReference>
<evidence type="ECO:0000256" key="7">
    <source>
        <dbReference type="ARBA" id="ARBA00023004"/>
    </source>
</evidence>
<sequence length="131" mass="14238">MQPVASLVKISIPSYLSNLPIPDSFGGWFRLGFKDWLALVPPTALAAGVGYTVYRAYCPKARPSCSGKLNQVIQLSNPKVVDTIDVEDISGKAAFCRCWKSKNWPYCDGSHAAHNKETGDNVGPVIVKKAK</sequence>
<dbReference type="AlphaFoldDB" id="A0A834M2Q6"/>
<comment type="similarity">
    <text evidence="2 10">Belongs to the CISD protein family. CISD2 subfamily.</text>
</comment>
<comment type="caution">
    <text evidence="12">The sequence shown here is derived from an EMBL/GenBank/DDBJ whole genome shotgun (WGS) entry which is preliminary data.</text>
</comment>
<dbReference type="GO" id="GO:0051537">
    <property type="term" value="F:2 iron, 2 sulfur cluster binding"/>
    <property type="evidence" value="ECO:0007669"/>
    <property type="project" value="UniProtKB-UniRule"/>
</dbReference>
<dbReference type="InterPro" id="IPR019610">
    <property type="entry name" value="FeS-contain_mitoNEET_N"/>
</dbReference>
<proteinExistence type="inferred from homology"/>
<evidence type="ECO:0000256" key="2">
    <source>
        <dbReference type="ARBA" id="ARBA00008624"/>
    </source>
</evidence>
<evidence type="ECO:0000313" key="12">
    <source>
        <dbReference type="EMBL" id="KAF7265441.1"/>
    </source>
</evidence>
<dbReference type="InterPro" id="IPR018967">
    <property type="entry name" value="FeS-contain_CDGSH-typ"/>
</dbReference>
<keyword evidence="3" id="KW-0812">Transmembrane</keyword>
<comment type="cofactor">
    <cofactor evidence="10">
        <name>[2Fe-2S] cluster</name>
        <dbReference type="ChEBI" id="CHEBI:190135"/>
    </cofactor>
    <text evidence="10">Binds 1 [2Fe-2S] cluster.</text>
</comment>
<keyword evidence="6" id="KW-1133">Transmembrane helix</keyword>
<dbReference type="PANTHER" id="PTHR13680">
    <property type="entry name" value="CDGSH IRON-SULFUR DOMAIN-CONTAINING PROTEIN 1"/>
    <property type="match status" value="1"/>
</dbReference>
<evidence type="ECO:0000256" key="9">
    <source>
        <dbReference type="ARBA" id="ARBA00023136"/>
    </source>
</evidence>
<dbReference type="OrthoDB" id="449252at2759"/>
<keyword evidence="5 10" id="KW-0479">Metal-binding</keyword>
<keyword evidence="7 10" id="KW-0408">Iron</keyword>
<keyword evidence="9" id="KW-0472">Membrane</keyword>
<evidence type="ECO:0000259" key="11">
    <source>
        <dbReference type="SMART" id="SM00704"/>
    </source>
</evidence>
<evidence type="ECO:0000256" key="8">
    <source>
        <dbReference type="ARBA" id="ARBA00023014"/>
    </source>
</evidence>
<organism evidence="12 13">
    <name type="scientific">Rhynchophorus ferrugineus</name>
    <name type="common">Red palm weevil</name>
    <name type="synonym">Curculio ferrugineus</name>
    <dbReference type="NCBI Taxonomy" id="354439"/>
    <lineage>
        <taxon>Eukaryota</taxon>
        <taxon>Metazoa</taxon>
        <taxon>Ecdysozoa</taxon>
        <taxon>Arthropoda</taxon>
        <taxon>Hexapoda</taxon>
        <taxon>Insecta</taxon>
        <taxon>Pterygota</taxon>
        <taxon>Neoptera</taxon>
        <taxon>Endopterygota</taxon>
        <taxon>Coleoptera</taxon>
        <taxon>Polyphaga</taxon>
        <taxon>Cucujiformia</taxon>
        <taxon>Curculionidae</taxon>
        <taxon>Dryophthorinae</taxon>
        <taxon>Rhynchophorus</taxon>
    </lineage>
</organism>
<dbReference type="Proteomes" id="UP000625711">
    <property type="component" value="Unassembled WGS sequence"/>
</dbReference>
<keyword evidence="4 10" id="KW-0001">2Fe-2S</keyword>
<name>A0A834M2Q6_RHYFE</name>
<evidence type="ECO:0000256" key="5">
    <source>
        <dbReference type="ARBA" id="ARBA00022723"/>
    </source>
</evidence>
<comment type="subcellular location">
    <subcellularLocation>
        <location evidence="1 10">Endoplasmic reticulum membrane</location>
        <topology evidence="1 10">Single-pass membrane protein</topology>
    </subcellularLocation>
</comment>
<dbReference type="Gene3D" id="3.40.5.90">
    <property type="entry name" value="CDGSH iron-sulfur domain, mitoNEET-type"/>
    <property type="match status" value="1"/>
</dbReference>
<dbReference type="InterPro" id="IPR045131">
    <property type="entry name" value="CISD1/2"/>
</dbReference>
<keyword evidence="10" id="KW-0256">Endoplasmic reticulum</keyword>
<dbReference type="GO" id="GO:0010506">
    <property type="term" value="P:regulation of autophagy"/>
    <property type="evidence" value="ECO:0007669"/>
    <property type="project" value="UniProtKB-UniRule"/>
</dbReference>